<dbReference type="EMBL" id="JAUJYO010000001">
    <property type="protein sequence ID" value="KAK1325886.1"/>
    <property type="molecule type" value="Genomic_DNA"/>
</dbReference>
<organism evidence="4 5">
    <name type="scientific">Acorus calamus</name>
    <name type="common">Sweet flag</name>
    <dbReference type="NCBI Taxonomy" id="4465"/>
    <lineage>
        <taxon>Eukaryota</taxon>
        <taxon>Viridiplantae</taxon>
        <taxon>Streptophyta</taxon>
        <taxon>Embryophyta</taxon>
        <taxon>Tracheophyta</taxon>
        <taxon>Spermatophyta</taxon>
        <taxon>Magnoliopsida</taxon>
        <taxon>Liliopsida</taxon>
        <taxon>Acoraceae</taxon>
        <taxon>Acorus</taxon>
    </lineage>
</organism>
<protein>
    <recommendedName>
        <fullName evidence="3">DUF4408 domain-containing protein</fullName>
    </recommendedName>
</protein>
<evidence type="ECO:0000256" key="1">
    <source>
        <dbReference type="SAM" id="MobiDB-lite"/>
    </source>
</evidence>
<name>A0AAV9FK21_ACOCL</name>
<gene>
    <name evidence="4" type="ORF">QJS10_CPA01g00065</name>
</gene>
<dbReference type="InterPro" id="IPR025520">
    <property type="entry name" value="DUF4408"/>
</dbReference>
<dbReference type="Proteomes" id="UP001180020">
    <property type="component" value="Unassembled WGS sequence"/>
</dbReference>
<evidence type="ECO:0000313" key="5">
    <source>
        <dbReference type="Proteomes" id="UP001180020"/>
    </source>
</evidence>
<feature type="compositionally biased region" description="Basic and acidic residues" evidence="1">
    <location>
        <begin position="252"/>
        <end position="276"/>
    </location>
</feature>
<comment type="caution">
    <text evidence="4">The sequence shown here is derived from an EMBL/GenBank/DDBJ whole genome shotgun (WGS) entry which is preliminary data.</text>
</comment>
<evidence type="ECO:0000256" key="2">
    <source>
        <dbReference type="SAM" id="Phobius"/>
    </source>
</evidence>
<proteinExistence type="predicted"/>
<evidence type="ECO:0000313" key="4">
    <source>
        <dbReference type="EMBL" id="KAK1325886.1"/>
    </source>
</evidence>
<accession>A0AAV9FK21</accession>
<feature type="compositionally biased region" description="Polar residues" evidence="1">
    <location>
        <begin position="113"/>
        <end position="122"/>
    </location>
</feature>
<keyword evidence="2" id="KW-0812">Transmembrane</keyword>
<feature type="transmembrane region" description="Helical" evidence="2">
    <location>
        <begin position="12"/>
        <end position="37"/>
    </location>
</feature>
<feature type="compositionally biased region" description="Basic and acidic residues" evidence="1">
    <location>
        <begin position="168"/>
        <end position="183"/>
    </location>
</feature>
<dbReference type="PANTHER" id="PTHR33098:SF75">
    <property type="entry name" value="DUF4408 DOMAIN PROTEIN"/>
    <property type="match status" value="1"/>
</dbReference>
<dbReference type="Pfam" id="PF05553">
    <property type="entry name" value="DUF761"/>
    <property type="match status" value="1"/>
</dbReference>
<keyword evidence="5" id="KW-1185">Reference proteome</keyword>
<keyword evidence="2" id="KW-1133">Transmembrane helix</keyword>
<evidence type="ECO:0000259" key="3">
    <source>
        <dbReference type="Pfam" id="PF14364"/>
    </source>
</evidence>
<reference evidence="4" key="1">
    <citation type="journal article" date="2023" name="Nat. Commun.">
        <title>Diploid and tetraploid genomes of Acorus and the evolution of monocots.</title>
        <authorList>
            <person name="Ma L."/>
            <person name="Liu K.W."/>
            <person name="Li Z."/>
            <person name="Hsiao Y.Y."/>
            <person name="Qi Y."/>
            <person name="Fu T."/>
            <person name="Tang G.D."/>
            <person name="Zhang D."/>
            <person name="Sun W.H."/>
            <person name="Liu D.K."/>
            <person name="Li Y."/>
            <person name="Chen G.Z."/>
            <person name="Liu X.D."/>
            <person name="Liao X.Y."/>
            <person name="Jiang Y.T."/>
            <person name="Yu X."/>
            <person name="Hao Y."/>
            <person name="Huang J."/>
            <person name="Zhao X.W."/>
            <person name="Ke S."/>
            <person name="Chen Y.Y."/>
            <person name="Wu W.L."/>
            <person name="Hsu J.L."/>
            <person name="Lin Y.F."/>
            <person name="Huang M.D."/>
            <person name="Li C.Y."/>
            <person name="Huang L."/>
            <person name="Wang Z.W."/>
            <person name="Zhao X."/>
            <person name="Zhong W.Y."/>
            <person name="Peng D.H."/>
            <person name="Ahmad S."/>
            <person name="Lan S."/>
            <person name="Zhang J.S."/>
            <person name="Tsai W.C."/>
            <person name="Van de Peer Y."/>
            <person name="Liu Z.J."/>
        </authorList>
    </citation>
    <scope>NUCLEOTIDE SEQUENCE</scope>
    <source>
        <strain evidence="4">CP</strain>
    </source>
</reference>
<dbReference type="InterPro" id="IPR008480">
    <property type="entry name" value="DUF761_pln"/>
</dbReference>
<feature type="compositionally biased region" description="Basic and acidic residues" evidence="1">
    <location>
        <begin position="229"/>
        <end position="245"/>
    </location>
</feature>
<keyword evidence="2" id="KW-0472">Membrane</keyword>
<feature type="region of interest" description="Disordered" evidence="1">
    <location>
        <begin position="95"/>
        <end position="276"/>
    </location>
</feature>
<reference evidence="4" key="2">
    <citation type="submission" date="2023-06" db="EMBL/GenBank/DDBJ databases">
        <authorList>
            <person name="Ma L."/>
            <person name="Liu K.-W."/>
            <person name="Li Z."/>
            <person name="Hsiao Y.-Y."/>
            <person name="Qi Y."/>
            <person name="Fu T."/>
            <person name="Tang G."/>
            <person name="Zhang D."/>
            <person name="Sun W.-H."/>
            <person name="Liu D.-K."/>
            <person name="Li Y."/>
            <person name="Chen G.-Z."/>
            <person name="Liu X.-D."/>
            <person name="Liao X.-Y."/>
            <person name="Jiang Y.-T."/>
            <person name="Yu X."/>
            <person name="Hao Y."/>
            <person name="Huang J."/>
            <person name="Zhao X.-W."/>
            <person name="Ke S."/>
            <person name="Chen Y.-Y."/>
            <person name="Wu W.-L."/>
            <person name="Hsu J.-L."/>
            <person name="Lin Y.-F."/>
            <person name="Huang M.-D."/>
            <person name="Li C.-Y."/>
            <person name="Huang L."/>
            <person name="Wang Z.-W."/>
            <person name="Zhao X."/>
            <person name="Zhong W.-Y."/>
            <person name="Peng D.-H."/>
            <person name="Ahmad S."/>
            <person name="Lan S."/>
            <person name="Zhang J.-S."/>
            <person name="Tsai W.-C."/>
            <person name="Van De Peer Y."/>
            <person name="Liu Z.-J."/>
        </authorList>
    </citation>
    <scope>NUCLEOTIDE SEQUENCE</scope>
    <source>
        <strain evidence="4">CP</strain>
        <tissue evidence="4">Leaves</tissue>
    </source>
</reference>
<dbReference type="PANTHER" id="PTHR33098">
    <property type="entry name" value="COTTON FIBER (DUF761)"/>
    <property type="match status" value="1"/>
</dbReference>
<sequence>MMTTRLQIAIMTVKIAIATVGIITAVGLVKLATPYLIEFFLSTLPGLWTSFRGWLSPAFLYIIVNFIIITLAASSGFNQKPPPEKLERDLLEKQRRFNPPKPPPSETWPSPTVSGEYSTESLQEPPPPATDPYDSDVSCLTTVSPDPASSPESEAKMPEIRNTGKYSPEIRSRPSVKWSEKRTPSPSRNRTVEVEEDDTLDATWRAISGGAHNARHLRKSDTWPTPPHVEAEPDPKPELEPEPEPKPMSTRAEMRKSETFKEGSKVRREAALSQDELNRRAEAFIKNFNDLMRLERQESNQRYVDTVTRGY</sequence>
<feature type="domain" description="DUF4408" evidence="3">
    <location>
        <begin position="45"/>
        <end position="77"/>
    </location>
</feature>
<feature type="transmembrane region" description="Helical" evidence="2">
    <location>
        <begin position="57"/>
        <end position="78"/>
    </location>
</feature>
<dbReference type="Pfam" id="PF14364">
    <property type="entry name" value="DUF4408"/>
    <property type="match status" value="1"/>
</dbReference>
<dbReference type="AlphaFoldDB" id="A0AAV9FK21"/>